<keyword evidence="4" id="KW-0233">DNA recombination</keyword>
<keyword evidence="10" id="KW-1185">Reference proteome</keyword>
<dbReference type="RefSeq" id="WP_011514892.1">
    <property type="nucleotide sequence ID" value="NC_006525.1"/>
</dbReference>
<gene>
    <name evidence="9" type="ordered locus">Rmet_6253</name>
</gene>
<dbReference type="InterPro" id="IPR044068">
    <property type="entry name" value="CB"/>
</dbReference>
<evidence type="ECO:0000256" key="1">
    <source>
        <dbReference type="ARBA" id="ARBA00008857"/>
    </source>
</evidence>
<protein>
    <submittedName>
        <fullName evidence="9">Integrase</fullName>
    </submittedName>
</protein>
<evidence type="ECO:0000256" key="4">
    <source>
        <dbReference type="ARBA" id="ARBA00023172"/>
    </source>
</evidence>
<evidence type="ECO:0000256" key="2">
    <source>
        <dbReference type="ARBA" id="ARBA00022908"/>
    </source>
</evidence>
<dbReference type="GO" id="GO:0015074">
    <property type="term" value="P:DNA integration"/>
    <property type="evidence" value="ECO:0007669"/>
    <property type="project" value="UniProtKB-KW"/>
</dbReference>
<reference evidence="10" key="1">
    <citation type="journal article" date="2010" name="PLoS ONE">
        <title>The complete genome sequence of Cupriavidus metallidurans strain CH34, a master survivalist in harsh and anthropogenic environments.</title>
        <authorList>
            <person name="Janssen P.J."/>
            <person name="Van Houdt R."/>
            <person name="Moors H."/>
            <person name="Monsieurs P."/>
            <person name="Morin N."/>
            <person name="Michaux A."/>
            <person name="Benotmane M.A."/>
            <person name="Leys N."/>
            <person name="Vallaeys T."/>
            <person name="Lapidus A."/>
            <person name="Monchy S."/>
            <person name="Medigue C."/>
            <person name="Taghavi S."/>
            <person name="McCorkle S."/>
            <person name="Dunn J."/>
            <person name="van der Lelie D."/>
            <person name="Mergeay M."/>
        </authorList>
    </citation>
    <scope>NUCLEOTIDE SEQUENCE [LARGE SCALE GENOMIC DNA]</scope>
    <source>
        <strain evidence="10">ATCC 43123 / DSM 2839 / NBRC 102507 / CH34</strain>
    </source>
</reference>
<dbReference type="AlphaFoldDB" id="Q1L9R4"/>
<sequence>MAIRRQKLDRKASAQIQGGRVIDLAPGWSFSLVCPHQGEQRFDFKEYRARGRENLAAHMRDAAWSLRNELGAYTLTSYVSFLRRFWLFLDDLSAKGEDIVALNQITRSLIERYLAWMERQIIVATQNRGQIWSIGTRRTAYKALKAFLVARQKRVPDEVSDQLTFPRNPFPNANSHSSKRQPYSDREQKRLLAALNQDLRTIHEGVGAPLSELQVLVVHLLLFALATGINQQPLLDLKRDSFRPHPLPDRELLVTLKRRGYSVQNTSVRAAEAPVATANMQSVPSTIGEHFRFLCQFTESVADDAAPRDREYVFLRRGLLNERKGVVSRLSARDAKNAVAIFMRRHKLEDDRGQPLQVRVARLRPTFATELYRRTRDLRRVQRALGHASVSTTARHYVDSPIEAERDHAFVLDGMVSSFTKQDVSGKVLIAADGLIPAANIKDLLSGGYNTGVARCRNPFRDDASVCKKFFTCFGCPNMVVFEDDLWRLFSFYYRLISERPKINAAHWLKTYAPIIRRIDTDIAPQFPKDKVTEARARAQQNPHPTWRGIAL</sequence>
<comment type="similarity">
    <text evidence="1">Belongs to the 'phage' integrase family.</text>
</comment>
<dbReference type="KEGG" id="rme:Rmet_6253"/>
<dbReference type="Gene3D" id="1.10.150.130">
    <property type="match status" value="1"/>
</dbReference>
<keyword evidence="3 5" id="KW-0238">DNA-binding</keyword>
<dbReference type="InterPro" id="IPR010998">
    <property type="entry name" value="Integrase_recombinase_N"/>
</dbReference>
<evidence type="ECO:0000313" key="9">
    <source>
        <dbReference type="EMBL" id="ABF13112.1"/>
    </source>
</evidence>
<dbReference type="PANTHER" id="PTHR30349">
    <property type="entry name" value="PHAGE INTEGRASE-RELATED"/>
    <property type="match status" value="1"/>
</dbReference>
<name>Q1L9R4_CUPMC</name>
<feature type="compositionally biased region" description="Polar residues" evidence="6">
    <location>
        <begin position="161"/>
        <end position="176"/>
    </location>
</feature>
<organism evidence="9 10">
    <name type="scientific">Cupriavidus metallidurans (strain ATCC 43123 / DSM 2839 / NBRC 102507 / CH34)</name>
    <name type="common">Ralstonia metallidurans</name>
    <dbReference type="NCBI Taxonomy" id="266264"/>
    <lineage>
        <taxon>Bacteria</taxon>
        <taxon>Pseudomonadati</taxon>
        <taxon>Pseudomonadota</taxon>
        <taxon>Betaproteobacteria</taxon>
        <taxon>Burkholderiales</taxon>
        <taxon>Burkholderiaceae</taxon>
        <taxon>Cupriavidus</taxon>
    </lineage>
</organism>
<dbReference type="Proteomes" id="UP000002429">
    <property type="component" value="Plasmid pMOL28"/>
</dbReference>
<dbReference type="PROSITE" id="PS51898">
    <property type="entry name" value="TYR_RECOMBINASE"/>
    <property type="match status" value="1"/>
</dbReference>
<keyword evidence="2" id="KW-0229">DNA integration</keyword>
<dbReference type="InterPro" id="IPR050090">
    <property type="entry name" value="Tyrosine_recombinase_XerCD"/>
</dbReference>
<dbReference type="GO" id="GO:0006310">
    <property type="term" value="P:DNA recombination"/>
    <property type="evidence" value="ECO:0007669"/>
    <property type="project" value="UniProtKB-KW"/>
</dbReference>
<dbReference type="PANTHER" id="PTHR30349:SF64">
    <property type="entry name" value="PROPHAGE INTEGRASE INTD-RELATED"/>
    <property type="match status" value="1"/>
</dbReference>
<evidence type="ECO:0000313" key="10">
    <source>
        <dbReference type="Proteomes" id="UP000002429"/>
    </source>
</evidence>
<dbReference type="InterPro" id="IPR002104">
    <property type="entry name" value="Integrase_catalytic"/>
</dbReference>
<feature type="domain" description="Core-binding (CB)" evidence="8">
    <location>
        <begin position="59"/>
        <end position="149"/>
    </location>
</feature>
<dbReference type="GeneID" id="60824666"/>
<dbReference type="SUPFAM" id="SSF56349">
    <property type="entry name" value="DNA breaking-rejoining enzymes"/>
    <property type="match status" value="1"/>
</dbReference>
<dbReference type="Gene3D" id="1.10.443.10">
    <property type="entry name" value="Intergrase catalytic core"/>
    <property type="match status" value="1"/>
</dbReference>
<evidence type="ECO:0000259" key="7">
    <source>
        <dbReference type="PROSITE" id="PS51898"/>
    </source>
</evidence>
<geneLocation type="plasmid" evidence="9 10">
    <name>pMOL28</name>
</geneLocation>
<dbReference type="HOGENOM" id="CLU_036297_1_0_4"/>
<dbReference type="EMBL" id="CP000355">
    <property type="protein sequence ID" value="ABF13112.1"/>
    <property type="molecule type" value="Genomic_DNA"/>
</dbReference>
<evidence type="ECO:0000256" key="5">
    <source>
        <dbReference type="PROSITE-ProRule" id="PRU01248"/>
    </source>
</evidence>
<dbReference type="GO" id="GO:0003677">
    <property type="term" value="F:DNA binding"/>
    <property type="evidence" value="ECO:0007669"/>
    <property type="project" value="UniProtKB-UniRule"/>
</dbReference>
<keyword evidence="9" id="KW-0614">Plasmid</keyword>
<feature type="region of interest" description="Disordered" evidence="6">
    <location>
        <begin position="161"/>
        <end position="185"/>
    </location>
</feature>
<feature type="domain" description="Tyr recombinase" evidence="7">
    <location>
        <begin position="178"/>
        <end position="410"/>
    </location>
</feature>
<evidence type="ECO:0000259" key="8">
    <source>
        <dbReference type="PROSITE" id="PS51900"/>
    </source>
</evidence>
<dbReference type="InterPro" id="IPR011010">
    <property type="entry name" value="DNA_brk_join_enz"/>
</dbReference>
<dbReference type="PROSITE" id="PS51900">
    <property type="entry name" value="CB"/>
    <property type="match status" value="1"/>
</dbReference>
<accession>Q1L9R4</accession>
<dbReference type="InterPro" id="IPR013762">
    <property type="entry name" value="Integrase-like_cat_sf"/>
</dbReference>
<evidence type="ECO:0000256" key="3">
    <source>
        <dbReference type="ARBA" id="ARBA00023125"/>
    </source>
</evidence>
<evidence type="ECO:0000256" key="6">
    <source>
        <dbReference type="SAM" id="MobiDB-lite"/>
    </source>
</evidence>
<proteinExistence type="inferred from homology"/>
<dbReference type="Pfam" id="PF00589">
    <property type="entry name" value="Phage_integrase"/>
    <property type="match status" value="1"/>
</dbReference>